<evidence type="ECO:0000313" key="9">
    <source>
        <dbReference type="EMBL" id="QNO41222.1"/>
    </source>
</evidence>
<evidence type="ECO:0000256" key="7">
    <source>
        <dbReference type="HAMAP-Rule" id="MF_00480"/>
    </source>
</evidence>
<evidence type="ECO:0000256" key="6">
    <source>
        <dbReference type="ARBA" id="ARBA00023274"/>
    </source>
</evidence>
<dbReference type="InterPro" id="IPR023798">
    <property type="entry name" value="Ribosomal_uS7_dom"/>
</dbReference>
<evidence type="ECO:0000256" key="1">
    <source>
        <dbReference type="ARBA" id="ARBA00007151"/>
    </source>
</evidence>
<dbReference type="PANTHER" id="PTHR11205">
    <property type="entry name" value="RIBOSOMAL PROTEIN S7"/>
    <property type="match status" value="1"/>
</dbReference>
<sequence length="188" mass="21030">MTEQLLFDKWDLSEVESADLGTRRYINLSPRIVLHTGGKHANQQFNKSDIPIVERLINRVMREAANNGKKQLAYRAVRSAFEIIHDKTKKNPVQLLVDAIGNAGPREEVVRLKYGGIAVPKAVDTASQRRVDIALKLITTGAQRAALKSRRSLEKCLADEIMAAASYDVRCHSINQKQSIERVAKSAR</sequence>
<evidence type="ECO:0000256" key="2">
    <source>
        <dbReference type="ARBA" id="ARBA00011458"/>
    </source>
</evidence>
<keyword evidence="6 7" id="KW-0687">Ribonucleoprotein</keyword>
<dbReference type="InterPro" id="IPR000235">
    <property type="entry name" value="Ribosomal_uS7"/>
</dbReference>
<evidence type="ECO:0000313" key="10">
    <source>
        <dbReference type="EMBL" id="QNO41649.1"/>
    </source>
</evidence>
<evidence type="ECO:0000259" key="8">
    <source>
        <dbReference type="Pfam" id="PF00177"/>
    </source>
</evidence>
<gene>
    <name evidence="7 9" type="primary">rps7</name>
    <name evidence="9" type="ORF">APGBGGHG_00003</name>
    <name evidence="10" type="ORF">DEHNNBFE_00003</name>
    <name evidence="11" type="ORF">MPEGOFLP_00008</name>
</gene>
<name>A0A7G9XZN8_9EURY</name>
<dbReference type="EMBL" id="MT631325">
    <property type="protein sequence ID" value="QNO48317.1"/>
    <property type="molecule type" value="Genomic_DNA"/>
</dbReference>
<dbReference type="PIRSF" id="PIRSF002122">
    <property type="entry name" value="RPS7p_RPS7a_RPS5e_RPS7o"/>
    <property type="match status" value="1"/>
</dbReference>
<feature type="domain" description="Small ribosomal subunit protein uS7" evidence="8">
    <location>
        <begin position="23"/>
        <end position="188"/>
    </location>
</feature>
<dbReference type="Gene3D" id="1.10.455.10">
    <property type="entry name" value="Ribosomal protein S7 domain"/>
    <property type="match status" value="1"/>
</dbReference>
<evidence type="ECO:0000313" key="11">
    <source>
        <dbReference type="EMBL" id="QNO48317.1"/>
    </source>
</evidence>
<dbReference type="AlphaFoldDB" id="A0A7G9XZN8"/>
<dbReference type="EMBL" id="MT630608">
    <property type="protein sequence ID" value="QNO41222.1"/>
    <property type="molecule type" value="Genomic_DNA"/>
</dbReference>
<dbReference type="HAMAP" id="MF_00480_A">
    <property type="entry name" value="Ribosomal_uS7_A"/>
    <property type="match status" value="1"/>
</dbReference>
<evidence type="ECO:0000256" key="5">
    <source>
        <dbReference type="ARBA" id="ARBA00022980"/>
    </source>
</evidence>
<keyword evidence="4 7" id="KW-0694">RNA-binding</keyword>
<comment type="subunit">
    <text evidence="2 7">Part of the 30S ribosomal subunit.</text>
</comment>
<proteinExistence type="inferred from homology"/>
<dbReference type="InterPro" id="IPR005716">
    <property type="entry name" value="Ribosomal_uS7_euk/arc"/>
</dbReference>
<evidence type="ECO:0000256" key="3">
    <source>
        <dbReference type="ARBA" id="ARBA00022730"/>
    </source>
</evidence>
<dbReference type="NCBIfam" id="TIGR01028">
    <property type="entry name" value="uS7_euk_arch"/>
    <property type="match status" value="1"/>
</dbReference>
<dbReference type="CDD" id="cd14867">
    <property type="entry name" value="uS7_Eukaryote"/>
    <property type="match status" value="1"/>
</dbReference>
<dbReference type="GO" id="GO:0019843">
    <property type="term" value="F:rRNA binding"/>
    <property type="evidence" value="ECO:0007669"/>
    <property type="project" value="UniProtKB-UniRule"/>
</dbReference>
<dbReference type="InterPro" id="IPR026018">
    <property type="entry name" value="Ribosomal_uS7_arc"/>
</dbReference>
<protein>
    <recommendedName>
        <fullName evidence="7">Small ribosomal subunit protein uS7</fullName>
    </recommendedName>
</protein>
<keyword evidence="5 7" id="KW-0689">Ribosomal protein</keyword>
<keyword evidence="3 7" id="KW-0699">rRNA-binding</keyword>
<comment type="similarity">
    <text evidence="1 7">Belongs to the universal ribosomal protein uS7 family.</text>
</comment>
<accession>A0A7G9XZN8</accession>
<dbReference type="EMBL" id="MT630655">
    <property type="protein sequence ID" value="QNO41649.1"/>
    <property type="molecule type" value="Genomic_DNA"/>
</dbReference>
<evidence type="ECO:0000256" key="4">
    <source>
        <dbReference type="ARBA" id="ARBA00022884"/>
    </source>
</evidence>
<dbReference type="GO" id="GO:0003735">
    <property type="term" value="F:structural constituent of ribosome"/>
    <property type="evidence" value="ECO:0007669"/>
    <property type="project" value="UniProtKB-UniRule"/>
</dbReference>
<dbReference type="SUPFAM" id="SSF47973">
    <property type="entry name" value="Ribosomal protein S7"/>
    <property type="match status" value="1"/>
</dbReference>
<dbReference type="GO" id="GO:0015935">
    <property type="term" value="C:small ribosomal subunit"/>
    <property type="evidence" value="ECO:0007669"/>
    <property type="project" value="UniProtKB-UniRule"/>
</dbReference>
<organism evidence="9">
    <name type="scientific">Candidatus Methanogaster sp. ANME-2c ERB4</name>
    <dbReference type="NCBI Taxonomy" id="2759911"/>
    <lineage>
        <taxon>Archaea</taxon>
        <taxon>Methanobacteriati</taxon>
        <taxon>Methanobacteriota</taxon>
        <taxon>Stenosarchaea group</taxon>
        <taxon>Methanomicrobia</taxon>
        <taxon>Methanosarcinales</taxon>
        <taxon>ANME-2 cluster</taxon>
        <taxon>Candidatus Methanogasteraceae</taxon>
        <taxon>Candidatus Methanogaster</taxon>
    </lineage>
</organism>
<dbReference type="InterPro" id="IPR036823">
    <property type="entry name" value="Ribosomal_uS7_dom_sf"/>
</dbReference>
<dbReference type="GO" id="GO:0006412">
    <property type="term" value="P:translation"/>
    <property type="evidence" value="ECO:0007669"/>
    <property type="project" value="UniProtKB-UniRule"/>
</dbReference>
<comment type="function">
    <text evidence="7">One of the primary rRNA binding proteins, it binds directly to 16S rRNA where it nucleates assembly of the head domain of the 30S subunit. Is located at the subunit interface close to the decoding center.</text>
</comment>
<reference evidence="9" key="1">
    <citation type="submission" date="2020-06" db="EMBL/GenBank/DDBJ databases">
        <title>Unique genomic features of the anaerobic methanotrophic archaea.</title>
        <authorList>
            <person name="Chadwick G.L."/>
            <person name="Skennerton C.T."/>
            <person name="Laso-Perez R."/>
            <person name="Leu A.O."/>
            <person name="Speth D.R."/>
            <person name="Yu H."/>
            <person name="Morgan-Lang C."/>
            <person name="Hatzenpichler R."/>
            <person name="Goudeau D."/>
            <person name="Malmstrom R."/>
            <person name="Brazelton W.J."/>
            <person name="Woyke T."/>
            <person name="Hallam S.J."/>
            <person name="Tyson G.W."/>
            <person name="Wegener G."/>
            <person name="Boetius A."/>
            <person name="Orphan V."/>
        </authorList>
    </citation>
    <scope>NUCLEOTIDE SEQUENCE</scope>
</reference>
<dbReference type="NCBIfam" id="NF003106">
    <property type="entry name" value="PRK04027.1"/>
    <property type="match status" value="1"/>
</dbReference>
<dbReference type="Pfam" id="PF00177">
    <property type="entry name" value="Ribosomal_S7"/>
    <property type="match status" value="1"/>
</dbReference>